<feature type="binding site" evidence="1">
    <location>
        <begin position="9"/>
        <end position="11"/>
    </location>
    <ligand>
        <name>FMN</name>
        <dbReference type="ChEBI" id="CHEBI:58210"/>
    </ligand>
</feature>
<evidence type="ECO:0000259" key="2">
    <source>
        <dbReference type="Pfam" id="PF02441"/>
    </source>
</evidence>
<dbReference type="KEGG" id="tav:G4V39_03335"/>
<feature type="domain" description="Flavoprotein" evidence="2">
    <location>
        <begin position="1"/>
        <end position="169"/>
    </location>
</feature>
<sequence length="183" mass="19940">MRLLVAITGASGSIYGKKLVENATEVGAEVEVIFSSAGEKVYAHELGEPPQNLASLAKAIYRADDLFAPPASGSAPYEAMVICPCTMGTLAAVAQGLASNLIHRAADVFLKEGRPLYLVVRETPFNRIHLENMLRASEAGAIIYPAMPAFYYRPETLEEMVAFFVRRLLARLGLPVHHPRWGN</sequence>
<dbReference type="EC" id="2.5.1.129" evidence="1"/>
<comment type="caution">
    <text evidence="1">Lacks conserved residue(s) required for the propagation of feature annotation.</text>
</comment>
<evidence type="ECO:0000256" key="1">
    <source>
        <dbReference type="HAMAP-Rule" id="MF_01984"/>
    </source>
</evidence>
<dbReference type="Proteomes" id="UP000502179">
    <property type="component" value="Chromosome"/>
</dbReference>
<reference evidence="3 4" key="1">
    <citation type="submission" date="2020-02" db="EMBL/GenBank/DDBJ databases">
        <title>Genome analysis of Thermosulfuriphilus ammonigenes ST65T, an anaerobic thermophilic chemolithoautotrophic bacterium isolated from a deep-sea hydrothermal vent.</title>
        <authorList>
            <person name="Slobodkina G."/>
            <person name="Allioux M."/>
            <person name="Merkel A."/>
            <person name="Alain K."/>
            <person name="Jebbar M."/>
            <person name="Slobodkin A."/>
        </authorList>
    </citation>
    <scope>NUCLEOTIDE SEQUENCE [LARGE SCALE GENOMIC DNA]</scope>
    <source>
        <strain evidence="3 4">ST65</strain>
    </source>
</reference>
<keyword evidence="4" id="KW-1185">Reference proteome</keyword>
<dbReference type="InterPro" id="IPR004507">
    <property type="entry name" value="UbiX-like"/>
</dbReference>
<accession>A0A6G7PUY1</accession>
<dbReference type="InterPro" id="IPR036551">
    <property type="entry name" value="Flavin_trans-like"/>
</dbReference>
<comment type="function">
    <text evidence="1">Flavin prenyltransferase that catalyzes the synthesis of the prenylated FMN cofactor (prenyl-FMN) for 4-hydroxy-3-polyprenylbenzoic acid decarboxylase UbiD. The prenyltransferase is metal-independent and links a dimethylallyl moiety from dimethylallyl monophosphate (DMAP) to the flavin N5 and C6 atoms of FMN.</text>
</comment>
<dbReference type="InterPro" id="IPR003382">
    <property type="entry name" value="Flavoprotein"/>
</dbReference>
<protein>
    <recommendedName>
        <fullName evidence="1">Flavin prenyltransferase UbiX</fullName>
        <ecNumber evidence="1">2.5.1.129</ecNumber>
    </recommendedName>
</protein>
<dbReference type="NCBIfam" id="TIGR00421">
    <property type="entry name" value="ubiX_pad"/>
    <property type="match status" value="1"/>
</dbReference>
<dbReference type="SUPFAM" id="SSF52507">
    <property type="entry name" value="Homo-oligomeric flavin-containing Cys decarboxylases, HFCD"/>
    <property type="match status" value="1"/>
</dbReference>
<evidence type="ECO:0000313" key="3">
    <source>
        <dbReference type="EMBL" id="QIJ71366.1"/>
    </source>
</evidence>
<feature type="binding site" evidence="1">
    <location>
        <begin position="86"/>
        <end position="89"/>
    </location>
    <ligand>
        <name>FMN</name>
        <dbReference type="ChEBI" id="CHEBI:58210"/>
    </ligand>
</feature>
<dbReference type="AlphaFoldDB" id="A0A6G7PUY1"/>
<feature type="binding site" evidence="1">
    <location>
        <position position="121"/>
    </location>
    <ligand>
        <name>FMN</name>
        <dbReference type="ChEBI" id="CHEBI:58210"/>
    </ligand>
</feature>
<organism evidence="3 4">
    <name type="scientific">Thermosulfuriphilus ammonigenes</name>
    <dbReference type="NCBI Taxonomy" id="1936021"/>
    <lineage>
        <taxon>Bacteria</taxon>
        <taxon>Pseudomonadati</taxon>
        <taxon>Thermodesulfobacteriota</taxon>
        <taxon>Thermodesulfobacteria</taxon>
        <taxon>Thermodesulfobacteriales</taxon>
        <taxon>Thermodesulfobacteriaceae</taxon>
        <taxon>Thermosulfuriphilus</taxon>
    </lineage>
</organism>
<dbReference type="EMBL" id="CP048877">
    <property type="protein sequence ID" value="QIJ71366.1"/>
    <property type="molecule type" value="Genomic_DNA"/>
</dbReference>
<gene>
    <name evidence="1" type="primary">ubiX</name>
    <name evidence="3" type="ORF">G4V39_03335</name>
</gene>
<feature type="binding site" evidence="1">
    <location>
        <position position="167"/>
    </location>
    <ligand>
        <name>dimethylallyl phosphate</name>
        <dbReference type="ChEBI" id="CHEBI:88052"/>
    </ligand>
</feature>
<dbReference type="HAMAP" id="MF_01984">
    <property type="entry name" value="ubiX_pad"/>
    <property type="match status" value="1"/>
</dbReference>
<keyword evidence="1" id="KW-0288">FMN</keyword>
<dbReference type="Pfam" id="PF02441">
    <property type="entry name" value="Flavoprotein"/>
    <property type="match status" value="1"/>
</dbReference>
<feature type="binding site" evidence="1">
    <location>
        <position position="35"/>
    </location>
    <ligand>
        <name>FMN</name>
        <dbReference type="ChEBI" id="CHEBI:58210"/>
    </ligand>
</feature>
<dbReference type="RefSeq" id="WP_166031587.1">
    <property type="nucleotide sequence ID" value="NZ_CP048877.1"/>
</dbReference>
<keyword evidence="1 3" id="KW-0808">Transferase</keyword>
<feature type="binding site" evidence="1">
    <location>
        <position position="151"/>
    </location>
    <ligand>
        <name>dimethylallyl phosphate</name>
        <dbReference type="ChEBI" id="CHEBI:88052"/>
    </ligand>
</feature>
<dbReference type="GO" id="GO:0106141">
    <property type="term" value="F:flavin prenyltransferase activity"/>
    <property type="evidence" value="ECO:0007669"/>
    <property type="project" value="UniProtKB-EC"/>
</dbReference>
<keyword evidence="1" id="KW-0637">Prenyltransferase</keyword>
<evidence type="ECO:0000313" key="4">
    <source>
        <dbReference type="Proteomes" id="UP000502179"/>
    </source>
</evidence>
<comment type="similarity">
    <text evidence="1">Belongs to the UbiX/PAD1 family.</text>
</comment>
<keyword evidence="1" id="KW-0285">Flavoprotein</keyword>
<comment type="catalytic activity">
    <reaction evidence="1">
        <text>dimethylallyl phosphate + FMNH2 = prenylated FMNH2 + phosphate</text>
        <dbReference type="Rhea" id="RHEA:37743"/>
        <dbReference type="ChEBI" id="CHEBI:43474"/>
        <dbReference type="ChEBI" id="CHEBI:57618"/>
        <dbReference type="ChEBI" id="CHEBI:87467"/>
        <dbReference type="ChEBI" id="CHEBI:88052"/>
        <dbReference type="EC" id="2.5.1.129"/>
    </reaction>
</comment>
<name>A0A6G7PUY1_9BACT</name>
<dbReference type="Gene3D" id="3.40.50.1950">
    <property type="entry name" value="Flavin prenyltransferase-like"/>
    <property type="match status" value="1"/>
</dbReference>
<proteinExistence type="inferred from homology"/>